<evidence type="ECO:0000259" key="9">
    <source>
        <dbReference type="PROSITE" id="PS50004"/>
    </source>
</evidence>
<proteinExistence type="predicted"/>
<evidence type="ECO:0000313" key="13">
    <source>
        <dbReference type="RefSeq" id="XP_022241185.1"/>
    </source>
</evidence>
<name>A0ABM1B3K7_LIMPO</name>
<protein>
    <recommendedName>
        <fullName evidence="2 7">Phospholipase A2</fullName>
        <ecNumber evidence="2 7">3.1.1.4</ecNumber>
    </recommendedName>
</protein>
<evidence type="ECO:0000256" key="6">
    <source>
        <dbReference type="PROSITE-ProRule" id="PRU00555"/>
    </source>
</evidence>
<evidence type="ECO:0000256" key="5">
    <source>
        <dbReference type="ARBA" id="ARBA00023098"/>
    </source>
</evidence>
<dbReference type="Pfam" id="PF01735">
    <property type="entry name" value="PLA2_B"/>
    <property type="match status" value="1"/>
</dbReference>
<dbReference type="PROSITE" id="PS51210">
    <property type="entry name" value="PLA2C"/>
    <property type="match status" value="1"/>
</dbReference>
<dbReference type="InterPro" id="IPR002642">
    <property type="entry name" value="LysoPLipase_cat_dom"/>
</dbReference>
<keyword evidence="7" id="KW-0479">Metal-binding</keyword>
<dbReference type="GeneID" id="106459076"/>
<evidence type="ECO:0000256" key="3">
    <source>
        <dbReference type="ARBA" id="ARBA00022490"/>
    </source>
</evidence>
<reference evidence="12 13" key="1">
    <citation type="submission" date="2025-05" db="UniProtKB">
        <authorList>
            <consortium name="RefSeq"/>
        </authorList>
    </citation>
    <scope>IDENTIFICATION</scope>
    <source>
        <tissue evidence="12 13">Muscle</tissue>
    </source>
</reference>
<dbReference type="PANTHER" id="PTHR10728:SF40">
    <property type="entry name" value="PATATIN FAMILY PROTEIN"/>
    <property type="match status" value="1"/>
</dbReference>
<feature type="region of interest" description="Disordered" evidence="8">
    <location>
        <begin position="477"/>
        <end position="503"/>
    </location>
</feature>
<feature type="domain" description="C2" evidence="9">
    <location>
        <begin position="22"/>
        <end position="139"/>
    </location>
</feature>
<feature type="compositionally biased region" description="Acidic residues" evidence="8">
    <location>
        <begin position="479"/>
        <end position="494"/>
    </location>
</feature>
<evidence type="ECO:0000256" key="8">
    <source>
        <dbReference type="SAM" id="MobiDB-lite"/>
    </source>
</evidence>
<evidence type="ECO:0000313" key="11">
    <source>
        <dbReference type="Proteomes" id="UP000694941"/>
    </source>
</evidence>
<dbReference type="InterPro" id="IPR035892">
    <property type="entry name" value="C2_domain_sf"/>
</dbReference>
<evidence type="ECO:0000259" key="10">
    <source>
        <dbReference type="PROSITE" id="PS51210"/>
    </source>
</evidence>
<sequence length="770" mass="87752">MALNHGNTSENSLCGKDKWFNPYEVFMVSPTSVFILHVKVIEGVDITKGMLGDLIDTPDPYVVLRVPHTPNGKKQTRWKLNTVNPSWDESFTFVVDPEKDRILEVMLKDYNYVYYDGIIGTKEVDISTLQLNKAVNLIVSFPKAGEIKLYLKLELNTQPDLRYGTSLCNGELEFLKHRKQKVLKGLQSFLKEDIVDDEDETPVIAVMGSGGGFRALTCLSGVFKGLSETGILDCVTYVAGLSGSAWYLSTLYSHSKFPVEGPGHIQEELKRNIGQSPFRLLGPRRFFPYVNSILTKYRNGQPVSFTDFFGHLLGDTLLKDNTAEKKKKLSDQQAKIDAGQSPLPLYTCLHVKKDIAAPVYHEWLEFSPYEVGIAKYGTFMKTEHFGCKFYKGKIIKFFEEQPLHYLQGVWGSAFTILFKRLIQNKTRIGNFLSSKTEEDTVDTTNTVQQNATQIKNYNAEEEEEQLRDCLEQLAVAQSEEADDEESSDSEDETDKSDGNITKSKEKDGYMKIAFKQMIDSICSSSVFNNRRGRAGMILNPLLGLVLIPMREFSPISPITPSDDQWYKGINQPANTQTKSLYLVDGGLTFNLPFPLLLRPPRNVKIILTFDFSGRPSDDTHPFKELLRSEQWAQRNGLLFPPIKDHVEQLIKEPIRECYLFEDPNNSSCPIIIHFPLVNVNFRRFKEPGLKHVTDEEKKFADFDIFSDPSTPYSIYNFSYKPLQFDRLSKLMEFNLLNNLHIVRDAIVKVVKRQKQSSLKLQVKLKNSKTT</sequence>
<evidence type="ECO:0000256" key="2">
    <source>
        <dbReference type="ARBA" id="ARBA00013278"/>
    </source>
</evidence>
<dbReference type="PANTHER" id="PTHR10728">
    <property type="entry name" value="CYTOSOLIC PHOSPHOLIPASE A2"/>
    <property type="match status" value="1"/>
</dbReference>
<dbReference type="RefSeq" id="XP_022241185.1">
    <property type="nucleotide sequence ID" value="XM_022385477.1"/>
</dbReference>
<keyword evidence="3 7" id="KW-0963">Cytoplasm</keyword>
<dbReference type="SMART" id="SM00239">
    <property type="entry name" value="C2"/>
    <property type="match status" value="1"/>
</dbReference>
<dbReference type="SMART" id="SM00022">
    <property type="entry name" value="PLAc"/>
    <property type="match status" value="1"/>
</dbReference>
<keyword evidence="4 6" id="KW-0378">Hydrolase</keyword>
<dbReference type="RefSeq" id="XP_013774109.1">
    <property type="nucleotide sequence ID" value="XM_013918655.2"/>
</dbReference>
<dbReference type="Proteomes" id="UP000694941">
    <property type="component" value="Unplaced"/>
</dbReference>
<dbReference type="SUPFAM" id="SSF52151">
    <property type="entry name" value="FabD/lysophospholipase-like"/>
    <property type="match status" value="2"/>
</dbReference>
<evidence type="ECO:0000256" key="7">
    <source>
        <dbReference type="RuleBase" id="RU362102"/>
    </source>
</evidence>
<dbReference type="InterPro" id="IPR000008">
    <property type="entry name" value="C2_dom"/>
</dbReference>
<keyword evidence="6 7" id="KW-0442">Lipid degradation</keyword>
<dbReference type="PROSITE" id="PS50004">
    <property type="entry name" value="C2"/>
    <property type="match status" value="1"/>
</dbReference>
<keyword evidence="7" id="KW-0106">Calcium</keyword>
<dbReference type="Pfam" id="PF00168">
    <property type="entry name" value="C2"/>
    <property type="match status" value="1"/>
</dbReference>
<keyword evidence="11" id="KW-1185">Reference proteome</keyword>
<gene>
    <name evidence="12 13" type="primary">LOC106459076</name>
</gene>
<evidence type="ECO:0000313" key="12">
    <source>
        <dbReference type="RefSeq" id="XP_013774109.1"/>
    </source>
</evidence>
<feature type="domain" description="PLA2c" evidence="10">
    <location>
        <begin position="153"/>
        <end position="770"/>
    </location>
</feature>
<comment type="catalytic activity">
    <reaction evidence="7">
        <text>a 1,2-diacyl-sn-glycero-3-phosphocholine + H2O = a 1-acyl-sn-glycero-3-phosphocholine + a fatty acid + H(+)</text>
        <dbReference type="Rhea" id="RHEA:15801"/>
        <dbReference type="ChEBI" id="CHEBI:15377"/>
        <dbReference type="ChEBI" id="CHEBI:15378"/>
        <dbReference type="ChEBI" id="CHEBI:28868"/>
        <dbReference type="ChEBI" id="CHEBI:57643"/>
        <dbReference type="ChEBI" id="CHEBI:58168"/>
        <dbReference type="EC" id="3.1.1.4"/>
    </reaction>
</comment>
<evidence type="ECO:0000256" key="4">
    <source>
        <dbReference type="ARBA" id="ARBA00022801"/>
    </source>
</evidence>
<comment type="subcellular location">
    <subcellularLocation>
        <location evidence="1">Cytoplasm</location>
    </subcellularLocation>
</comment>
<evidence type="ECO:0000256" key="1">
    <source>
        <dbReference type="ARBA" id="ARBA00004496"/>
    </source>
</evidence>
<organism evidence="11 12">
    <name type="scientific">Limulus polyphemus</name>
    <name type="common">Atlantic horseshoe crab</name>
    <dbReference type="NCBI Taxonomy" id="6850"/>
    <lineage>
        <taxon>Eukaryota</taxon>
        <taxon>Metazoa</taxon>
        <taxon>Ecdysozoa</taxon>
        <taxon>Arthropoda</taxon>
        <taxon>Chelicerata</taxon>
        <taxon>Merostomata</taxon>
        <taxon>Xiphosura</taxon>
        <taxon>Limulidae</taxon>
        <taxon>Limulus</taxon>
    </lineage>
</organism>
<dbReference type="EC" id="3.1.1.4" evidence="2 7"/>
<dbReference type="Gene3D" id="2.60.40.150">
    <property type="entry name" value="C2 domain"/>
    <property type="match status" value="1"/>
</dbReference>
<accession>A0ABM1B3K7</accession>
<dbReference type="Gene3D" id="3.40.1090.10">
    <property type="entry name" value="Cytosolic phospholipase A2 catalytic domain"/>
    <property type="match status" value="1"/>
</dbReference>
<dbReference type="InterPro" id="IPR016035">
    <property type="entry name" value="Acyl_Trfase/lysoPLipase"/>
</dbReference>
<comment type="domain">
    <text evidence="7">The N-terminal C2 domain associates with lipid membranes upon calcium binding.</text>
</comment>
<keyword evidence="5 6" id="KW-0443">Lipid metabolism</keyword>
<dbReference type="SUPFAM" id="SSF49562">
    <property type="entry name" value="C2 domain (Calcium/lipid-binding domain, CaLB)"/>
    <property type="match status" value="1"/>
</dbReference>